<accession>A0A8H4UNI2</accession>
<evidence type="ECO:0000313" key="3">
    <source>
        <dbReference type="Proteomes" id="UP000635477"/>
    </source>
</evidence>
<keyword evidence="1" id="KW-0472">Membrane</keyword>
<evidence type="ECO:0000313" key="2">
    <source>
        <dbReference type="EMBL" id="KAF4979911.1"/>
    </source>
</evidence>
<dbReference type="AlphaFoldDB" id="A0A8H4UNI2"/>
<keyword evidence="1" id="KW-1133">Transmembrane helix</keyword>
<evidence type="ECO:0000256" key="1">
    <source>
        <dbReference type="SAM" id="Phobius"/>
    </source>
</evidence>
<reference evidence="2" key="2">
    <citation type="submission" date="2020-05" db="EMBL/GenBank/DDBJ databases">
        <authorList>
            <person name="Kim H.-S."/>
            <person name="Proctor R.H."/>
            <person name="Brown D.W."/>
        </authorList>
    </citation>
    <scope>NUCLEOTIDE SEQUENCE</scope>
    <source>
        <strain evidence="2">NRRL 22465</strain>
    </source>
</reference>
<dbReference type="OrthoDB" id="5092327at2759"/>
<reference evidence="2" key="1">
    <citation type="journal article" date="2020" name="BMC Genomics">
        <title>Correction to: Identification and distribution of gene clusters required for synthesis of sphingolipid metabolism inhibitors in diverse species of the filamentous fungus Fusarium.</title>
        <authorList>
            <person name="Kim H.S."/>
            <person name="Lohmar J.M."/>
            <person name="Busman M."/>
            <person name="Brown D.W."/>
            <person name="Naumann T.A."/>
            <person name="Divon H.H."/>
            <person name="Lysoe E."/>
            <person name="Uhlig S."/>
            <person name="Proctor R.H."/>
        </authorList>
    </citation>
    <scope>NUCLEOTIDE SEQUENCE</scope>
    <source>
        <strain evidence="2">NRRL 22465</strain>
    </source>
</reference>
<gene>
    <name evidence="2" type="ORF">FZEAL_3973</name>
</gene>
<keyword evidence="3" id="KW-1185">Reference proteome</keyword>
<dbReference type="Proteomes" id="UP000635477">
    <property type="component" value="Unassembled WGS sequence"/>
</dbReference>
<name>A0A8H4UNI2_9HYPO</name>
<comment type="caution">
    <text evidence="2">The sequence shown here is derived from an EMBL/GenBank/DDBJ whole genome shotgun (WGS) entry which is preliminary data.</text>
</comment>
<sequence length="76" mass="8371">MMQPTDPKPSGGRLARIILKAFLTIFNILSFVTFILAAIASGSNWDNFSQPGLGRRDARITMSHPQTWGNHQGLSD</sequence>
<dbReference type="EMBL" id="JABEYC010000267">
    <property type="protein sequence ID" value="KAF4979911.1"/>
    <property type="molecule type" value="Genomic_DNA"/>
</dbReference>
<proteinExistence type="predicted"/>
<feature type="transmembrane region" description="Helical" evidence="1">
    <location>
        <begin position="21"/>
        <end position="40"/>
    </location>
</feature>
<protein>
    <submittedName>
        <fullName evidence="2">Uncharacterized protein</fullName>
    </submittedName>
</protein>
<organism evidence="2 3">
    <name type="scientific">Fusarium zealandicum</name>
    <dbReference type="NCBI Taxonomy" id="1053134"/>
    <lineage>
        <taxon>Eukaryota</taxon>
        <taxon>Fungi</taxon>
        <taxon>Dikarya</taxon>
        <taxon>Ascomycota</taxon>
        <taxon>Pezizomycotina</taxon>
        <taxon>Sordariomycetes</taxon>
        <taxon>Hypocreomycetidae</taxon>
        <taxon>Hypocreales</taxon>
        <taxon>Nectriaceae</taxon>
        <taxon>Fusarium</taxon>
        <taxon>Fusarium staphyleae species complex</taxon>
    </lineage>
</organism>
<keyword evidence="1" id="KW-0812">Transmembrane</keyword>